<feature type="DNA-binding region" description="H-T-H motif" evidence="2">
    <location>
        <begin position="26"/>
        <end position="45"/>
    </location>
</feature>
<dbReference type="GO" id="GO:0003677">
    <property type="term" value="F:DNA binding"/>
    <property type="evidence" value="ECO:0007669"/>
    <property type="project" value="UniProtKB-UniRule"/>
</dbReference>
<evidence type="ECO:0000256" key="1">
    <source>
        <dbReference type="ARBA" id="ARBA00023125"/>
    </source>
</evidence>
<dbReference type="InterPro" id="IPR009057">
    <property type="entry name" value="Homeodomain-like_sf"/>
</dbReference>
<dbReference type="PROSITE" id="PS50977">
    <property type="entry name" value="HTH_TETR_2"/>
    <property type="match status" value="1"/>
</dbReference>
<dbReference type="Proteomes" id="UP000218387">
    <property type="component" value="Chromosome"/>
</dbReference>
<evidence type="ECO:0000259" key="3">
    <source>
        <dbReference type="PROSITE" id="PS50977"/>
    </source>
</evidence>
<evidence type="ECO:0000313" key="5">
    <source>
        <dbReference type="Proteomes" id="UP000218387"/>
    </source>
</evidence>
<dbReference type="EMBL" id="CP029487">
    <property type="protein sequence ID" value="QCT70283.1"/>
    <property type="molecule type" value="Genomic_DNA"/>
</dbReference>
<accession>A0A4P9C4N7</accession>
<evidence type="ECO:0000256" key="2">
    <source>
        <dbReference type="PROSITE-ProRule" id="PRU00335"/>
    </source>
</evidence>
<name>A0A4P9C4N7_EUBML</name>
<sequence length="227" mass="26590">MKGKKSKQKIYETAKRLFLEEGYLIGNRRIATEANVSLGLIAYHFSSKRNIAIAILKEDYTILSAHLKNYLTPDQDILLYVLCFTNMTLRIREQDYKMARFTTEIMKDDILEASIYDGNQKHEYAALMELIDEEISYEKKLKLALGTIFGVQRALQWNINDGMDLSYQDYFEYMVKTYSFALDLNYGKQKIKEIVKKSNAIVDKVFRDYSHLLDTSKYLYGQVEIEE</sequence>
<feature type="domain" description="HTH tetR-type" evidence="3">
    <location>
        <begin position="4"/>
        <end position="63"/>
    </location>
</feature>
<proteinExistence type="predicted"/>
<keyword evidence="5" id="KW-1185">Reference proteome</keyword>
<dbReference type="InterPro" id="IPR001647">
    <property type="entry name" value="HTH_TetR"/>
</dbReference>
<keyword evidence="1 2" id="KW-0238">DNA-binding</keyword>
<dbReference type="RefSeq" id="WP_096919940.1">
    <property type="nucleotide sequence ID" value="NZ_CABJDW020000005.1"/>
</dbReference>
<gene>
    <name evidence="4" type="ORF">CPZ25_002780</name>
</gene>
<evidence type="ECO:0000313" key="4">
    <source>
        <dbReference type="EMBL" id="QCT70283.1"/>
    </source>
</evidence>
<dbReference type="KEGG" id="emt:CPZ25_002780"/>
<dbReference type="SUPFAM" id="SSF46689">
    <property type="entry name" value="Homeodomain-like"/>
    <property type="match status" value="1"/>
</dbReference>
<organism evidence="4 5">
    <name type="scientific">Eubacterium maltosivorans</name>
    <dbReference type="NCBI Taxonomy" id="2041044"/>
    <lineage>
        <taxon>Bacteria</taxon>
        <taxon>Bacillati</taxon>
        <taxon>Bacillota</taxon>
        <taxon>Clostridia</taxon>
        <taxon>Eubacteriales</taxon>
        <taxon>Eubacteriaceae</taxon>
        <taxon>Eubacterium</taxon>
    </lineage>
</organism>
<dbReference type="Gene3D" id="1.10.357.10">
    <property type="entry name" value="Tetracycline Repressor, domain 2"/>
    <property type="match status" value="1"/>
</dbReference>
<dbReference type="AlphaFoldDB" id="A0A4P9C4N7"/>
<dbReference type="PRINTS" id="PR00455">
    <property type="entry name" value="HTHTETR"/>
</dbReference>
<dbReference type="Pfam" id="PF00440">
    <property type="entry name" value="TetR_N"/>
    <property type="match status" value="1"/>
</dbReference>
<protein>
    <submittedName>
        <fullName evidence="4">TetR/AcrR family transcriptional regulator</fullName>
    </submittedName>
</protein>
<reference evidence="4 5" key="1">
    <citation type="submission" date="2018-05" db="EMBL/GenBank/DDBJ databases">
        <title>Genome comparison of Eubacterium sp.</title>
        <authorList>
            <person name="Feng Y."/>
            <person name="Sanchez-Andrea I."/>
            <person name="Stams A.J.M."/>
            <person name="De Vos W.M."/>
        </authorList>
    </citation>
    <scope>NUCLEOTIDE SEQUENCE [LARGE SCALE GENOMIC DNA]</scope>
    <source>
        <strain evidence="4 5">YI</strain>
    </source>
</reference>